<accession>A0AAI9U908</accession>
<dbReference type="Proteomes" id="UP001239795">
    <property type="component" value="Unassembled WGS sequence"/>
</dbReference>
<sequence length="93" mass="10091">MLLAVPRYRSLTDDASGLGDLPTTAALQDASSCRDHMQSAKRAYTGEIGHGIGNGTARQHACQMSSHGMHFSTRPVARFSPSRVRIDDYTLVD</sequence>
<dbReference type="AlphaFoldDB" id="A0AAI9U908"/>
<evidence type="ECO:0000313" key="1">
    <source>
        <dbReference type="EMBL" id="KAK1451664.1"/>
    </source>
</evidence>
<keyword evidence="2" id="KW-1185">Reference proteome</keyword>
<name>A0AAI9U908_9PEZI</name>
<gene>
    <name evidence="1" type="ORF">CMEL01_06238</name>
</gene>
<dbReference type="EMBL" id="MLGG01000046">
    <property type="protein sequence ID" value="KAK1451664.1"/>
    <property type="molecule type" value="Genomic_DNA"/>
</dbReference>
<organism evidence="1 2">
    <name type="scientific">Colletotrichum melonis</name>
    <dbReference type="NCBI Taxonomy" id="1209925"/>
    <lineage>
        <taxon>Eukaryota</taxon>
        <taxon>Fungi</taxon>
        <taxon>Dikarya</taxon>
        <taxon>Ascomycota</taxon>
        <taxon>Pezizomycotina</taxon>
        <taxon>Sordariomycetes</taxon>
        <taxon>Hypocreomycetidae</taxon>
        <taxon>Glomerellales</taxon>
        <taxon>Glomerellaceae</taxon>
        <taxon>Colletotrichum</taxon>
        <taxon>Colletotrichum acutatum species complex</taxon>
    </lineage>
</organism>
<evidence type="ECO:0000313" key="2">
    <source>
        <dbReference type="Proteomes" id="UP001239795"/>
    </source>
</evidence>
<comment type="caution">
    <text evidence="1">The sequence shown here is derived from an EMBL/GenBank/DDBJ whole genome shotgun (WGS) entry which is preliminary data.</text>
</comment>
<protein>
    <submittedName>
        <fullName evidence="1">Uncharacterized protein</fullName>
    </submittedName>
</protein>
<proteinExistence type="predicted"/>
<reference evidence="1 2" key="1">
    <citation type="submission" date="2016-10" db="EMBL/GenBank/DDBJ databases">
        <title>The genome sequence of Colletotrichum fioriniae PJ7.</title>
        <authorList>
            <person name="Baroncelli R."/>
        </authorList>
    </citation>
    <scope>NUCLEOTIDE SEQUENCE [LARGE SCALE GENOMIC DNA]</scope>
    <source>
        <strain evidence="1">Col 31</strain>
    </source>
</reference>